<evidence type="ECO:0000313" key="3">
    <source>
        <dbReference type="Proteomes" id="UP001499852"/>
    </source>
</evidence>
<keyword evidence="3" id="KW-1185">Reference proteome</keyword>
<comment type="caution">
    <text evidence="2">The sequence shown here is derived from an EMBL/GenBank/DDBJ whole genome shotgun (WGS) entry which is preliminary data.</text>
</comment>
<feature type="chain" id="PRO_5046929041" description="Trimeric autotransporter adhesin" evidence="1">
    <location>
        <begin position="19"/>
        <end position="721"/>
    </location>
</feature>
<name>A0ABP9NZD5_9BACT</name>
<evidence type="ECO:0000256" key="1">
    <source>
        <dbReference type="SAM" id="SignalP"/>
    </source>
</evidence>
<protein>
    <recommendedName>
        <fullName evidence="4">Trimeric autotransporter adhesin</fullName>
    </recommendedName>
</protein>
<dbReference type="RefSeq" id="WP_345735654.1">
    <property type="nucleotide sequence ID" value="NZ_BAABIA010000003.1"/>
</dbReference>
<accession>A0ABP9NZD5</accession>
<gene>
    <name evidence="2" type="ORF">GCM10023213_13930</name>
</gene>
<reference evidence="3" key="1">
    <citation type="journal article" date="2019" name="Int. J. Syst. Evol. Microbiol.">
        <title>The Global Catalogue of Microorganisms (GCM) 10K type strain sequencing project: providing services to taxonomists for standard genome sequencing and annotation.</title>
        <authorList>
            <consortium name="The Broad Institute Genomics Platform"/>
            <consortium name="The Broad Institute Genome Sequencing Center for Infectious Disease"/>
            <person name="Wu L."/>
            <person name="Ma J."/>
        </authorList>
    </citation>
    <scope>NUCLEOTIDE SEQUENCE [LARGE SCALE GENOMIC DNA]</scope>
    <source>
        <strain evidence="3">JCM 18053</strain>
    </source>
</reference>
<sequence>MKHLFTAFLILTAGLLQAQSVGQFTIPLKTSTTGPATPKHWTKGNLTLWGTNASGNPVSYTLGDGLSFVDGALVGSGGGGAGTWGSITGTLSAQTDLQSALNAKAPLASPTFTGTVTIPSGASIAGYLTTAAAVDAYQPLDADLTDLADGTLTGSKVGTGINAGNITTGALAITNGGTGSTTAANARAALGLAIGTDVQAYSANTSLLGSSIDLTTEVTGALPIANGGTGSTTALDARAALGLAIGTDVQAYSANTSLLGSSIDLTTEVTGALPIANGGTGSTTAAAARAALGLAIGTDVQAYSANTSLLGSSIDLTTEVTGALPIANGGTNATTAPNARTALGLAIGTDVQAYDADLADLADGSLSGSKVGSGIDAGNITTGTVATGRLGSGTADSTKFLRGDQTWQTVSGGLASVTETLHTSSPNNTINALELAVTGGSTNVDLVLSPKGTGALIGFGEPDNSATGGAKRGAYAVDLQGPWRNNSADIASGVSSGLLWGRYNKVTSQYGLAGGYLAASTGGSGSMAAGYQATASANYAAVFGGVGCVASGASSFIGGGQAVTASGSYSRAGGYNALADRYGMDAWSNGAFSTQGDAQRGSSLARATTVGNTPTNLLVDGSITRFTVPSGKVMGLMIFVVTTASDGTASYFVRKAIIRNATGTTSLLSSETIGTDYEADSATDLEILADDDTDSLVIRTTNLDSISSRTLARIEWVEMTY</sequence>
<proteinExistence type="predicted"/>
<keyword evidence="1" id="KW-0732">Signal</keyword>
<dbReference type="EMBL" id="BAABIA010000003">
    <property type="protein sequence ID" value="GAA5137363.1"/>
    <property type="molecule type" value="Genomic_DNA"/>
</dbReference>
<dbReference type="Proteomes" id="UP001499852">
    <property type="component" value="Unassembled WGS sequence"/>
</dbReference>
<dbReference type="Gene3D" id="2.150.10.10">
    <property type="entry name" value="Serralysin-like metalloprotease, C-terminal"/>
    <property type="match status" value="1"/>
</dbReference>
<evidence type="ECO:0008006" key="4">
    <source>
        <dbReference type="Google" id="ProtNLM"/>
    </source>
</evidence>
<evidence type="ECO:0000313" key="2">
    <source>
        <dbReference type="EMBL" id="GAA5137363.1"/>
    </source>
</evidence>
<organism evidence="2 3">
    <name type="scientific">Prosthecobacter algae</name>
    <dbReference type="NCBI Taxonomy" id="1144682"/>
    <lineage>
        <taxon>Bacteria</taxon>
        <taxon>Pseudomonadati</taxon>
        <taxon>Verrucomicrobiota</taxon>
        <taxon>Verrucomicrobiia</taxon>
        <taxon>Verrucomicrobiales</taxon>
        <taxon>Verrucomicrobiaceae</taxon>
        <taxon>Prosthecobacter</taxon>
    </lineage>
</organism>
<feature type="signal peptide" evidence="1">
    <location>
        <begin position="1"/>
        <end position="18"/>
    </location>
</feature>
<dbReference type="InterPro" id="IPR011049">
    <property type="entry name" value="Serralysin-like_metalloprot_C"/>
</dbReference>